<evidence type="ECO:0000313" key="2">
    <source>
        <dbReference type="Proteomes" id="UP000078397"/>
    </source>
</evidence>
<dbReference type="RefSeq" id="XP_018139506.1">
    <property type="nucleotide sequence ID" value="XM_018294313.1"/>
</dbReference>
<keyword evidence="2" id="KW-1185">Reference proteome</keyword>
<organism evidence="1 2">
    <name type="scientific">Pochonia chlamydosporia 170</name>
    <dbReference type="NCBI Taxonomy" id="1380566"/>
    <lineage>
        <taxon>Eukaryota</taxon>
        <taxon>Fungi</taxon>
        <taxon>Dikarya</taxon>
        <taxon>Ascomycota</taxon>
        <taxon>Pezizomycotina</taxon>
        <taxon>Sordariomycetes</taxon>
        <taxon>Hypocreomycetidae</taxon>
        <taxon>Hypocreales</taxon>
        <taxon>Clavicipitaceae</taxon>
        <taxon>Pochonia</taxon>
    </lineage>
</organism>
<sequence>MSLWVPHTLDKADEHLSQRHAASPTAKQDRDRVLIRSMSTVSRHRPMHYLFCMCAQQHVSIVALNNIG</sequence>
<reference evidence="1 2" key="1">
    <citation type="journal article" date="2016" name="PLoS Pathog.">
        <title>Biosynthesis of antibiotic leucinostatins in bio-control fungus Purpureocillium lilacinum and their inhibition on phytophthora revealed by genome mining.</title>
        <authorList>
            <person name="Wang G."/>
            <person name="Liu Z."/>
            <person name="Lin R."/>
            <person name="Li E."/>
            <person name="Mao Z."/>
            <person name="Ling J."/>
            <person name="Yang Y."/>
            <person name="Yin W.B."/>
            <person name="Xie B."/>
        </authorList>
    </citation>
    <scope>NUCLEOTIDE SEQUENCE [LARGE SCALE GENOMIC DNA]</scope>
    <source>
        <strain evidence="1">170</strain>
    </source>
</reference>
<dbReference type="KEGG" id="pchm:VFPPC_16560"/>
<name>A0A179F8P8_METCM</name>
<evidence type="ECO:0000313" key="1">
    <source>
        <dbReference type="EMBL" id="OAQ61802.1"/>
    </source>
</evidence>
<comment type="caution">
    <text evidence="1">The sequence shown here is derived from an EMBL/GenBank/DDBJ whole genome shotgun (WGS) entry which is preliminary data.</text>
</comment>
<dbReference type="Proteomes" id="UP000078397">
    <property type="component" value="Unassembled WGS sequence"/>
</dbReference>
<dbReference type="AlphaFoldDB" id="A0A179F8P8"/>
<accession>A0A179F8P8</accession>
<dbReference type="EMBL" id="LSBJ02000007">
    <property type="protein sequence ID" value="OAQ61802.1"/>
    <property type="molecule type" value="Genomic_DNA"/>
</dbReference>
<dbReference type="GeneID" id="28858307"/>
<gene>
    <name evidence="1" type="ORF">VFPPC_16560</name>
</gene>
<proteinExistence type="predicted"/>
<protein>
    <submittedName>
        <fullName evidence="1">Uncharacterized protein</fullName>
    </submittedName>
</protein>